<dbReference type="RefSeq" id="XP_001430111.1">
    <property type="nucleotide sequence ID" value="XM_001430074.1"/>
</dbReference>
<gene>
    <name evidence="2" type="ORF">GSPATT00032565001</name>
</gene>
<dbReference type="Proteomes" id="UP000000600">
    <property type="component" value="Unassembled WGS sequence"/>
</dbReference>
<proteinExistence type="predicted"/>
<dbReference type="KEGG" id="ptm:GSPATT00032565001"/>
<evidence type="ECO:0000313" key="3">
    <source>
        <dbReference type="Proteomes" id="UP000000600"/>
    </source>
</evidence>
<dbReference type="GeneID" id="5015895"/>
<protein>
    <recommendedName>
        <fullName evidence="4">Transmembrane protein</fullName>
    </recommendedName>
</protein>
<keyword evidence="3" id="KW-1185">Reference proteome</keyword>
<dbReference type="EMBL" id="CT868020">
    <property type="protein sequence ID" value="CAK62713.1"/>
    <property type="molecule type" value="Genomic_DNA"/>
</dbReference>
<accession>A0BVZ6</accession>
<evidence type="ECO:0000313" key="2">
    <source>
        <dbReference type="EMBL" id="CAK62713.1"/>
    </source>
</evidence>
<dbReference type="AlphaFoldDB" id="A0BVZ6"/>
<name>A0BVZ6_PARTE</name>
<organism evidence="2 3">
    <name type="scientific">Paramecium tetraurelia</name>
    <dbReference type="NCBI Taxonomy" id="5888"/>
    <lineage>
        <taxon>Eukaryota</taxon>
        <taxon>Sar</taxon>
        <taxon>Alveolata</taxon>
        <taxon>Ciliophora</taxon>
        <taxon>Intramacronucleata</taxon>
        <taxon>Oligohymenophorea</taxon>
        <taxon>Peniculida</taxon>
        <taxon>Parameciidae</taxon>
        <taxon>Paramecium</taxon>
    </lineage>
</organism>
<keyword evidence="1" id="KW-0472">Membrane</keyword>
<evidence type="ECO:0000256" key="1">
    <source>
        <dbReference type="SAM" id="Phobius"/>
    </source>
</evidence>
<keyword evidence="1" id="KW-0812">Transmembrane</keyword>
<dbReference type="InParanoid" id="A0BVZ6"/>
<reference evidence="2 3" key="1">
    <citation type="journal article" date="2006" name="Nature">
        <title>Global trends of whole-genome duplications revealed by the ciliate Paramecium tetraurelia.</title>
        <authorList>
            <consortium name="Genoscope"/>
            <person name="Aury J.-M."/>
            <person name="Jaillon O."/>
            <person name="Duret L."/>
            <person name="Noel B."/>
            <person name="Jubin C."/>
            <person name="Porcel B.M."/>
            <person name="Segurens B."/>
            <person name="Daubin V."/>
            <person name="Anthouard V."/>
            <person name="Aiach N."/>
            <person name="Arnaiz O."/>
            <person name="Billaut A."/>
            <person name="Beisson J."/>
            <person name="Blanc I."/>
            <person name="Bouhouche K."/>
            <person name="Camara F."/>
            <person name="Duharcourt S."/>
            <person name="Guigo R."/>
            <person name="Gogendeau D."/>
            <person name="Katinka M."/>
            <person name="Keller A.-M."/>
            <person name="Kissmehl R."/>
            <person name="Klotz C."/>
            <person name="Koll F."/>
            <person name="Le Moue A."/>
            <person name="Lepere C."/>
            <person name="Malinsky S."/>
            <person name="Nowacki M."/>
            <person name="Nowak J.K."/>
            <person name="Plattner H."/>
            <person name="Poulain J."/>
            <person name="Ruiz F."/>
            <person name="Serrano V."/>
            <person name="Zagulski M."/>
            <person name="Dessen P."/>
            <person name="Betermier M."/>
            <person name="Weissenbach J."/>
            <person name="Scarpelli C."/>
            <person name="Schachter V."/>
            <person name="Sperling L."/>
            <person name="Meyer E."/>
            <person name="Cohen J."/>
            <person name="Wincker P."/>
        </authorList>
    </citation>
    <scope>NUCLEOTIDE SEQUENCE [LARGE SCALE GENOMIC DNA]</scope>
    <source>
        <strain evidence="2 3">Stock d4-2</strain>
    </source>
</reference>
<sequence>MNSKDTHIKCKQLIYNLQLHFKNGEVIKLDGYSTYCNRIDRSSSIISILIFAPLRVVKNNILYYSLSILSLILLTSIWSIDYPQYEFYFIFSFQLLAHVGVELYNKFKINGLDKKLNNQENKILKQWDECISNKEILKRIKQKAATKHKMDDVKERDRKISFKNSDNLQRQPSQRSRSSGCIAVVFIQCNPNFLDYHQIKAEPRVHQINTQIASIKQAPDFQQ</sequence>
<dbReference type="HOGENOM" id="CLU_1242176_0_0_1"/>
<keyword evidence="1" id="KW-1133">Transmembrane helix</keyword>
<feature type="transmembrane region" description="Helical" evidence="1">
    <location>
        <begin position="61"/>
        <end position="80"/>
    </location>
</feature>
<evidence type="ECO:0008006" key="4">
    <source>
        <dbReference type="Google" id="ProtNLM"/>
    </source>
</evidence>